<evidence type="ECO:0000256" key="1">
    <source>
        <dbReference type="SAM" id="MobiDB-lite"/>
    </source>
</evidence>
<gene>
    <name evidence="2" type="ORF">PMES_00895</name>
</gene>
<sequence length="320" mass="35780">MTPMQNALIEDRELPEEAEFDDDEMDSSDVEDFAYDLNPRHHVRFQRRGPALLVSFEAAREPGVVLSERAPRLDGLARDLDWSILSLVSRGDTWFRDPEVITFFDALADGTLLDQFETVLFYGDSSGGHAALSFALAAPCSRVLALAPQAFLDAQETAWDTRFKSSGKVDFTSRYTPDAANLSASLQVFVPHDPMHAEDARHMALLAGPTVTALNCRHMGSRLEATLAEFGILEDVVCEAMEGTLDAVRFYELLRARRQNASYLRRVVSRCIEKRHRLLEALAVRNIAQRLGRNRYAKRFDQLSAELAQAGQPVPPQRGS</sequence>
<feature type="compositionally biased region" description="Acidic residues" evidence="1">
    <location>
        <begin position="13"/>
        <end position="25"/>
    </location>
</feature>
<accession>A0A921P087</accession>
<evidence type="ECO:0008006" key="4">
    <source>
        <dbReference type="Google" id="ProtNLM"/>
    </source>
</evidence>
<evidence type="ECO:0000313" key="2">
    <source>
        <dbReference type="EMBL" id="KAF0676808.1"/>
    </source>
</evidence>
<name>A0A921P087_9RHOB</name>
<proteinExistence type="predicted"/>
<evidence type="ECO:0000313" key="3">
    <source>
        <dbReference type="Proteomes" id="UP000698242"/>
    </source>
</evidence>
<dbReference type="RefSeq" id="WP_159964310.1">
    <property type="nucleotide sequence ID" value="NZ_APKE01000011.1"/>
</dbReference>
<dbReference type="EMBL" id="APKE01000011">
    <property type="protein sequence ID" value="KAF0676808.1"/>
    <property type="molecule type" value="Genomic_DNA"/>
</dbReference>
<reference evidence="2" key="1">
    <citation type="submission" date="2013-03" db="EMBL/GenBank/DDBJ databases">
        <title>Genome Sequence of the Profundibacterium mesophilum strain KAUST100406-0324T from Red Sea, a novel genus in the family Rhodobacteraceae.</title>
        <authorList>
            <person name="Essack M."/>
            <person name="Alam I."/>
            <person name="Lafi F."/>
            <person name="Alawi W."/>
            <person name="Kamanu F."/>
            <person name="Al-Suwailem A."/>
            <person name="Lee O.O."/>
            <person name="Xu Y."/>
            <person name="Bajic V."/>
            <person name="Qian P.-Y."/>
            <person name="Archer J."/>
        </authorList>
    </citation>
    <scope>NUCLEOTIDE SEQUENCE</scope>
    <source>
        <strain evidence="2">KAUST100406-0324</strain>
    </source>
</reference>
<comment type="caution">
    <text evidence="2">The sequence shown here is derived from an EMBL/GenBank/DDBJ whole genome shotgun (WGS) entry which is preliminary data.</text>
</comment>
<organism evidence="2 3">
    <name type="scientific">Profundibacterium mesophilum KAUST100406-0324</name>
    <dbReference type="NCBI Taxonomy" id="1037889"/>
    <lineage>
        <taxon>Bacteria</taxon>
        <taxon>Pseudomonadati</taxon>
        <taxon>Pseudomonadota</taxon>
        <taxon>Alphaproteobacteria</taxon>
        <taxon>Rhodobacterales</taxon>
        <taxon>Roseobacteraceae</taxon>
        <taxon>Profundibacterium</taxon>
    </lineage>
</organism>
<dbReference type="SUPFAM" id="SSF53474">
    <property type="entry name" value="alpha/beta-Hydrolases"/>
    <property type="match status" value="1"/>
</dbReference>
<protein>
    <recommendedName>
        <fullName evidence="4">Phosphoadenosine phosphosulfate reductase</fullName>
    </recommendedName>
</protein>
<dbReference type="AlphaFoldDB" id="A0A921P087"/>
<dbReference type="OrthoDB" id="7840273at2"/>
<feature type="region of interest" description="Disordered" evidence="1">
    <location>
        <begin position="1"/>
        <end position="25"/>
    </location>
</feature>
<dbReference type="InterPro" id="IPR029058">
    <property type="entry name" value="AB_hydrolase_fold"/>
</dbReference>
<keyword evidence="3" id="KW-1185">Reference proteome</keyword>
<dbReference type="Proteomes" id="UP000698242">
    <property type="component" value="Unassembled WGS sequence"/>
</dbReference>